<evidence type="ECO:0000256" key="4">
    <source>
        <dbReference type="SAM" id="MobiDB-lite"/>
    </source>
</evidence>
<dbReference type="InterPro" id="IPR000641">
    <property type="entry name" value="CbxX/CfxQ"/>
</dbReference>
<accession>A0ABR8YC89</accession>
<feature type="domain" description="AAA+ ATPase" evidence="5">
    <location>
        <begin position="348"/>
        <end position="467"/>
    </location>
</feature>
<evidence type="ECO:0000313" key="7">
    <source>
        <dbReference type="Proteomes" id="UP000620874"/>
    </source>
</evidence>
<dbReference type="InterPro" id="IPR003959">
    <property type="entry name" value="ATPase_AAA_core"/>
</dbReference>
<evidence type="ECO:0000256" key="2">
    <source>
        <dbReference type="ARBA" id="ARBA00022741"/>
    </source>
</evidence>
<dbReference type="PANTHER" id="PTHR43392:SF2">
    <property type="entry name" value="AAA-TYPE ATPASE FAMILY PROTEIN _ ANKYRIN REPEAT FAMILY PROTEIN"/>
    <property type="match status" value="1"/>
</dbReference>
<organism evidence="6 7">
    <name type="scientific">Phocaeicola intestinalis</name>
    <dbReference type="NCBI Taxonomy" id="2762212"/>
    <lineage>
        <taxon>Bacteria</taxon>
        <taxon>Pseudomonadati</taxon>
        <taxon>Bacteroidota</taxon>
        <taxon>Bacteroidia</taxon>
        <taxon>Bacteroidales</taxon>
        <taxon>Bacteroidaceae</taxon>
        <taxon>Phocaeicola</taxon>
    </lineage>
</organism>
<dbReference type="PANTHER" id="PTHR43392">
    <property type="entry name" value="AAA-TYPE ATPASE FAMILY PROTEIN / ANKYRIN REPEAT FAMILY PROTEIN"/>
    <property type="match status" value="1"/>
</dbReference>
<dbReference type="CDD" id="cd00009">
    <property type="entry name" value="AAA"/>
    <property type="match status" value="1"/>
</dbReference>
<dbReference type="EMBL" id="JACSPP010000071">
    <property type="protein sequence ID" value="MBD8041827.1"/>
    <property type="molecule type" value="Genomic_DNA"/>
</dbReference>
<dbReference type="InterPro" id="IPR003593">
    <property type="entry name" value="AAA+_ATPase"/>
</dbReference>
<dbReference type="Proteomes" id="UP000620874">
    <property type="component" value="Unassembled WGS sequence"/>
</dbReference>
<dbReference type="SMART" id="SM00382">
    <property type="entry name" value="AAA"/>
    <property type="match status" value="1"/>
</dbReference>
<proteinExistence type="inferred from homology"/>
<feature type="compositionally biased region" description="Acidic residues" evidence="4">
    <location>
        <begin position="287"/>
        <end position="301"/>
    </location>
</feature>
<protein>
    <submittedName>
        <fullName evidence="6">AAA family ATPase</fullName>
    </submittedName>
</protein>
<keyword evidence="3" id="KW-0067">ATP-binding</keyword>
<reference evidence="6 7" key="1">
    <citation type="submission" date="2020-08" db="EMBL/GenBank/DDBJ databases">
        <title>A Genomic Blueprint of the Chicken Gut Microbiome.</title>
        <authorList>
            <person name="Gilroy R."/>
            <person name="Ravi A."/>
            <person name="Getino M."/>
            <person name="Pursley I."/>
            <person name="Horton D.L."/>
            <person name="Alikhan N.-F."/>
            <person name="Baker D."/>
            <person name="Gharbi K."/>
            <person name="Hall N."/>
            <person name="Watson M."/>
            <person name="Adriaenssens E.M."/>
            <person name="Foster-Nyarko E."/>
            <person name="Jarju S."/>
            <person name="Secka A."/>
            <person name="Antonio M."/>
            <person name="Oren A."/>
            <person name="Chaudhuri R."/>
            <person name="La Ragione R.M."/>
            <person name="Hildebrand F."/>
            <person name="Pallen M.J."/>
        </authorList>
    </citation>
    <scope>NUCLEOTIDE SEQUENCE [LARGE SCALE GENOMIC DNA]</scope>
    <source>
        <strain evidence="6 7">Sa1CVN1</strain>
    </source>
</reference>
<dbReference type="PRINTS" id="PR00819">
    <property type="entry name" value="CBXCFQXSUPER"/>
</dbReference>
<dbReference type="RefSeq" id="WP_191765246.1">
    <property type="nucleotide sequence ID" value="NZ_JACSPP010000071.1"/>
</dbReference>
<evidence type="ECO:0000259" key="5">
    <source>
        <dbReference type="SMART" id="SM00382"/>
    </source>
</evidence>
<dbReference type="Pfam" id="PF17866">
    <property type="entry name" value="AAA_lid_6"/>
    <property type="match status" value="1"/>
</dbReference>
<dbReference type="InterPro" id="IPR050773">
    <property type="entry name" value="CbxX/CfxQ_RuBisCO_ESX"/>
</dbReference>
<dbReference type="Gene3D" id="3.40.50.300">
    <property type="entry name" value="P-loop containing nucleotide triphosphate hydrolases"/>
    <property type="match status" value="1"/>
</dbReference>
<gene>
    <name evidence="6" type="ORF">H9625_15550</name>
</gene>
<dbReference type="SUPFAM" id="SSF52540">
    <property type="entry name" value="P-loop containing nucleoside triphosphate hydrolases"/>
    <property type="match status" value="1"/>
</dbReference>
<dbReference type="Pfam" id="PF00004">
    <property type="entry name" value="AAA"/>
    <property type="match status" value="1"/>
</dbReference>
<dbReference type="InterPro" id="IPR027417">
    <property type="entry name" value="P-loop_NTPase"/>
</dbReference>
<keyword evidence="2" id="KW-0547">Nucleotide-binding</keyword>
<evidence type="ECO:0000313" key="6">
    <source>
        <dbReference type="EMBL" id="MBD8041827.1"/>
    </source>
</evidence>
<keyword evidence="7" id="KW-1185">Reference proteome</keyword>
<evidence type="ECO:0000256" key="1">
    <source>
        <dbReference type="ARBA" id="ARBA00010378"/>
    </source>
</evidence>
<evidence type="ECO:0000256" key="3">
    <source>
        <dbReference type="ARBA" id="ARBA00022840"/>
    </source>
</evidence>
<comment type="similarity">
    <text evidence="1">Belongs to the CbxX/CfxQ family.</text>
</comment>
<dbReference type="Gene3D" id="1.10.8.60">
    <property type="match status" value="1"/>
</dbReference>
<sequence length="597" mass="67315">MKNHQIRARRAEGSAVSAPEYAVNCLNVDIILAKGRSDVRELSVRLYTSAYRLMGVAARQASSSKAIRTWHFEVSSSDAWTGGTYRAFVYVNGVPSWKADLFLYTGEGIDSSARLESLEPSSPEMLFAGRLAFRSWWPVLEGFHLDEDFIVRFMEQIRLFTQNIETKTWASVPPLQVTGDADWAERFASLVLVPCVKEEWGKECVLTEVSGADDDMLSLHLLERVCYLVGAHIAPDTVFVFHGATLTMEWLNADYYPYFSLFENEDTCFRLPETLLTERKTEPEGFSPDETEMPEAAEVQDEERKPALQRLEEMVGLSRVKDELLEACAMALFTRRRKELGLEVSAENRNHFLFLGSPGTGKTTVARLIGEIYHEMGLLSRGHTVETNRAKLIGEFIGQTEQKTCAAIAEARGGVLFIDEAYTLVHEDDSRDFGKEVIHALMTVLSEPNPDLIVILAGYEMQMQALFRLNPGLDSRFPLRLHFDDFTSDELTEMARHLLAERNFELSEAADVRLAKLIEKAVLHKDEHFGNGRWVHNLVEHGILKCMAKRVMALPLSTESSELFRQIEETDVAGAEPAFLYENAPKVALARRIGFTA</sequence>
<dbReference type="InterPro" id="IPR041627">
    <property type="entry name" value="AAA_lid_6"/>
</dbReference>
<name>A0ABR8YC89_9BACT</name>
<comment type="caution">
    <text evidence="6">The sequence shown here is derived from an EMBL/GenBank/DDBJ whole genome shotgun (WGS) entry which is preliminary data.</text>
</comment>
<feature type="region of interest" description="Disordered" evidence="4">
    <location>
        <begin position="279"/>
        <end position="303"/>
    </location>
</feature>